<evidence type="ECO:0000259" key="2">
    <source>
        <dbReference type="Pfam" id="PF13472"/>
    </source>
</evidence>
<organism evidence="3 4">
    <name type="scientific">Silicimonas algicola</name>
    <dbReference type="NCBI Taxonomy" id="1826607"/>
    <lineage>
        <taxon>Bacteria</taxon>
        <taxon>Pseudomonadati</taxon>
        <taxon>Pseudomonadota</taxon>
        <taxon>Alphaproteobacteria</taxon>
        <taxon>Rhodobacterales</taxon>
        <taxon>Paracoccaceae</taxon>
    </lineage>
</organism>
<dbReference type="InterPro" id="IPR013830">
    <property type="entry name" value="SGNH_hydro"/>
</dbReference>
<dbReference type="Gene3D" id="3.40.50.1110">
    <property type="entry name" value="SGNH hydrolase"/>
    <property type="match status" value="1"/>
</dbReference>
<evidence type="ECO:0000256" key="1">
    <source>
        <dbReference type="SAM" id="SignalP"/>
    </source>
</evidence>
<feature type="chain" id="PRO_5016378305" evidence="1">
    <location>
        <begin position="21"/>
        <end position="224"/>
    </location>
</feature>
<dbReference type="Pfam" id="PF13472">
    <property type="entry name" value="Lipase_GDSL_2"/>
    <property type="match status" value="1"/>
</dbReference>
<evidence type="ECO:0000313" key="4">
    <source>
        <dbReference type="Proteomes" id="UP000245390"/>
    </source>
</evidence>
<dbReference type="CDD" id="cd00229">
    <property type="entry name" value="SGNH_hydrolase"/>
    <property type="match status" value="1"/>
</dbReference>
<dbReference type="InterPro" id="IPR036514">
    <property type="entry name" value="SGNH_hydro_sf"/>
</dbReference>
<dbReference type="Proteomes" id="UP000245390">
    <property type="component" value="Unassembled WGS sequence"/>
</dbReference>
<feature type="domain" description="SGNH hydrolase-type esterase" evidence="2">
    <location>
        <begin position="32"/>
        <end position="206"/>
    </location>
</feature>
<accession>A0A316G0C2</accession>
<dbReference type="PROSITE" id="PS51257">
    <property type="entry name" value="PROKAR_LIPOPROTEIN"/>
    <property type="match status" value="1"/>
</dbReference>
<sequence>MHRVAILLSLLVALGGCGFAPEVTDRNANVLVIGDSILAWNRGDGTSVADVIEKRIGAPVLDASVPGATMRASGVRAAVGLSIPGQIRAGDFGTIVLNGGANDLRNTCGCSGCDAVLDRLSLQDYPALIARLANARVVIVGYYGPVRGGGGSFSSCSDELAELGRRLSRLASSNPRVTFVPTREAIDGNPAFYDSDRVHPTPAGSEVIGGLVARALVANDGASR</sequence>
<gene>
    <name evidence="3" type="ORF">C8D95_11290</name>
</gene>
<reference evidence="3 4" key="1">
    <citation type="submission" date="2018-05" db="EMBL/GenBank/DDBJ databases">
        <title>Genomic Encyclopedia of Type Strains, Phase IV (KMG-IV): sequencing the most valuable type-strain genomes for metagenomic binning, comparative biology and taxonomic classification.</title>
        <authorList>
            <person name="Goeker M."/>
        </authorList>
    </citation>
    <scope>NUCLEOTIDE SEQUENCE [LARGE SCALE GENOMIC DNA]</scope>
    <source>
        <strain evidence="3 4">DSM 103371</strain>
    </source>
</reference>
<keyword evidence="4" id="KW-1185">Reference proteome</keyword>
<protein>
    <submittedName>
        <fullName evidence="3">Lysophospholipase L1-like esterase</fullName>
    </submittedName>
</protein>
<evidence type="ECO:0000313" key="3">
    <source>
        <dbReference type="EMBL" id="PWK54102.1"/>
    </source>
</evidence>
<feature type="signal peptide" evidence="1">
    <location>
        <begin position="1"/>
        <end position="20"/>
    </location>
</feature>
<dbReference type="EMBL" id="QGGV01000012">
    <property type="protein sequence ID" value="PWK54102.1"/>
    <property type="molecule type" value="Genomic_DNA"/>
</dbReference>
<dbReference type="SUPFAM" id="SSF52266">
    <property type="entry name" value="SGNH hydrolase"/>
    <property type="match status" value="1"/>
</dbReference>
<dbReference type="AlphaFoldDB" id="A0A316G0C2"/>
<comment type="caution">
    <text evidence="3">The sequence shown here is derived from an EMBL/GenBank/DDBJ whole genome shotgun (WGS) entry which is preliminary data.</text>
</comment>
<proteinExistence type="predicted"/>
<keyword evidence="1" id="KW-0732">Signal</keyword>
<dbReference type="GO" id="GO:0016788">
    <property type="term" value="F:hydrolase activity, acting on ester bonds"/>
    <property type="evidence" value="ECO:0007669"/>
    <property type="project" value="UniProtKB-ARBA"/>
</dbReference>
<name>A0A316G0C2_9RHOB</name>